<evidence type="ECO:0000313" key="1">
    <source>
        <dbReference type="EMBL" id="ALO46120.1"/>
    </source>
</evidence>
<sequence>MIPAIAAAPARVMLQLQAAMNSKVDPEWISARYPYLRAVVIEAAEAIEHHGWKWWKKQLMDLPQLQMEIIDIWHFILSEMLLENDGNVENTLPQLTDWQYENTLEFDSQTYTINERSLLDKLELLIALSASRRIDLSVFAAIMKDCELDWSSLFTQYVGKNVLNFFRQDNGYKEGHYQKLWNGREDNEILVEVMGGLDANDPLYAEHLYNGLRDRYPARP</sequence>
<reference evidence="1 2" key="1">
    <citation type="submission" date="2015-11" db="EMBL/GenBank/DDBJ databases">
        <authorList>
            <person name="Zhang Y."/>
            <person name="Guo Z."/>
        </authorList>
    </citation>
    <scope>NUCLEOTIDE SEQUENCE [LARGE SCALE GENOMIC DNA]</scope>
    <source>
        <strain evidence="1 2">KCTC 32221</strain>
    </source>
</reference>
<keyword evidence="2" id="KW-1185">Reference proteome</keyword>
<evidence type="ECO:0000313" key="2">
    <source>
        <dbReference type="Proteomes" id="UP000065641"/>
    </source>
</evidence>
<proteinExistence type="predicted"/>
<keyword evidence="1" id="KW-0808">Transferase</keyword>
<gene>
    <name evidence="1" type="ORF">PS2015_1463</name>
</gene>
<dbReference type="Pfam" id="PF08761">
    <property type="entry name" value="dUTPase_2"/>
    <property type="match status" value="1"/>
</dbReference>
<dbReference type="PATRIC" id="fig|1249552.3.peg.1467"/>
<organism evidence="1 2">
    <name type="scientific">Pseudohongiella spirulinae</name>
    <dbReference type="NCBI Taxonomy" id="1249552"/>
    <lineage>
        <taxon>Bacteria</taxon>
        <taxon>Pseudomonadati</taxon>
        <taxon>Pseudomonadota</taxon>
        <taxon>Gammaproteobacteria</taxon>
        <taxon>Pseudomonadales</taxon>
        <taxon>Pseudohongiellaceae</taxon>
        <taxon>Pseudohongiella</taxon>
    </lineage>
</organism>
<dbReference type="InterPro" id="IPR014871">
    <property type="entry name" value="dUTPase/dCTP_pyrophosphatase"/>
</dbReference>
<dbReference type="SUPFAM" id="SSF101386">
    <property type="entry name" value="all-alpha NTP pyrophosphatases"/>
    <property type="match status" value="1"/>
</dbReference>
<dbReference type="AlphaFoldDB" id="A0A0S2KCR8"/>
<dbReference type="Gene3D" id="1.10.4010.10">
    <property type="entry name" value="Type II deoxyuridine triphosphatase"/>
    <property type="match status" value="1"/>
</dbReference>
<dbReference type="RefSeq" id="WP_237113405.1">
    <property type="nucleotide sequence ID" value="NZ_CP013189.1"/>
</dbReference>
<name>A0A0S2KCR8_9GAMM</name>
<dbReference type="KEGG" id="pspi:PS2015_1463"/>
<dbReference type="CDD" id="cd11527">
    <property type="entry name" value="NTP-PPase_dUTPase"/>
    <property type="match status" value="1"/>
</dbReference>
<dbReference type="EMBL" id="CP013189">
    <property type="protein sequence ID" value="ALO46120.1"/>
    <property type="molecule type" value="Genomic_DNA"/>
</dbReference>
<dbReference type="STRING" id="1249552.PS2015_1463"/>
<dbReference type="GO" id="GO:0016740">
    <property type="term" value="F:transferase activity"/>
    <property type="evidence" value="ECO:0007669"/>
    <property type="project" value="UniProtKB-KW"/>
</dbReference>
<dbReference type="Proteomes" id="UP000065641">
    <property type="component" value="Chromosome"/>
</dbReference>
<accession>A0A0S2KCR8</accession>
<protein>
    <submittedName>
        <fullName evidence="1">Leucyl/phenylalanyl-tRNA--protein transferase</fullName>
    </submittedName>
</protein>